<reference evidence="2 3" key="1">
    <citation type="journal article" date="2016" name="Nat. Commun.">
        <title>Extremotolerant tardigrade genome and improved radiotolerance of human cultured cells by tardigrade-unique protein.</title>
        <authorList>
            <person name="Hashimoto T."/>
            <person name="Horikawa D.D."/>
            <person name="Saito Y."/>
            <person name="Kuwahara H."/>
            <person name="Kozuka-Hata H."/>
            <person name="Shin-I T."/>
            <person name="Minakuchi Y."/>
            <person name="Ohishi K."/>
            <person name="Motoyama A."/>
            <person name="Aizu T."/>
            <person name="Enomoto A."/>
            <person name="Kondo K."/>
            <person name="Tanaka S."/>
            <person name="Hara Y."/>
            <person name="Koshikawa S."/>
            <person name="Sagara H."/>
            <person name="Miura T."/>
            <person name="Yokobori S."/>
            <person name="Miyagawa K."/>
            <person name="Suzuki Y."/>
            <person name="Kubo T."/>
            <person name="Oyama M."/>
            <person name="Kohara Y."/>
            <person name="Fujiyama A."/>
            <person name="Arakawa K."/>
            <person name="Katayama T."/>
            <person name="Toyoda A."/>
            <person name="Kunieda T."/>
        </authorList>
    </citation>
    <scope>NUCLEOTIDE SEQUENCE [LARGE SCALE GENOMIC DNA]</scope>
    <source>
        <strain evidence="2 3">YOKOZUNA-1</strain>
    </source>
</reference>
<comment type="caution">
    <text evidence="2">The sequence shown here is derived from an EMBL/GenBank/DDBJ whole genome shotgun (WGS) entry which is preliminary data.</text>
</comment>
<protein>
    <submittedName>
        <fullName evidence="2">Uncharacterized protein</fullName>
    </submittedName>
</protein>
<name>A0A1D1UQ39_RAMVA</name>
<feature type="region of interest" description="Disordered" evidence="1">
    <location>
        <begin position="107"/>
        <end position="150"/>
    </location>
</feature>
<proteinExistence type="predicted"/>
<keyword evidence="3" id="KW-1185">Reference proteome</keyword>
<evidence type="ECO:0000256" key="1">
    <source>
        <dbReference type="SAM" id="MobiDB-lite"/>
    </source>
</evidence>
<accession>A0A1D1UQ39</accession>
<gene>
    <name evidence="2" type="primary">RvY_03789-1</name>
    <name evidence="2" type="synonym">RvY_03789.1</name>
    <name evidence="2" type="ORF">RvY_03789</name>
</gene>
<dbReference type="EMBL" id="BDGG01000002">
    <property type="protein sequence ID" value="GAU91561.1"/>
    <property type="molecule type" value="Genomic_DNA"/>
</dbReference>
<dbReference type="Proteomes" id="UP000186922">
    <property type="component" value="Unassembled WGS sequence"/>
</dbReference>
<organism evidence="2 3">
    <name type="scientific">Ramazzottius varieornatus</name>
    <name type="common">Water bear</name>
    <name type="synonym">Tardigrade</name>
    <dbReference type="NCBI Taxonomy" id="947166"/>
    <lineage>
        <taxon>Eukaryota</taxon>
        <taxon>Metazoa</taxon>
        <taxon>Ecdysozoa</taxon>
        <taxon>Tardigrada</taxon>
        <taxon>Eutardigrada</taxon>
        <taxon>Parachela</taxon>
        <taxon>Hypsibioidea</taxon>
        <taxon>Ramazzottiidae</taxon>
        <taxon>Ramazzottius</taxon>
    </lineage>
</organism>
<dbReference type="AlphaFoldDB" id="A0A1D1UQ39"/>
<evidence type="ECO:0000313" key="3">
    <source>
        <dbReference type="Proteomes" id="UP000186922"/>
    </source>
</evidence>
<evidence type="ECO:0000313" key="2">
    <source>
        <dbReference type="EMBL" id="GAU91561.1"/>
    </source>
</evidence>
<sequence>MINIHDSQHNLTERSPHQPETVKKFLKAQIANRTGSMPSDTQLPVFLQEDRAASVALPRQPTVLVPNEQGATAREKRGSNAGDMLQHARIRRNSSVLHIVLAYHRTGESVPPASPSEANMPAQPESTRRKSSIKSPKETLSKVGNWLAQK</sequence>